<dbReference type="PANTHER" id="PTHR13390">
    <property type="entry name" value="LIPASE"/>
    <property type="match status" value="1"/>
</dbReference>
<dbReference type="Pfam" id="PF10230">
    <property type="entry name" value="LIDHydrolase"/>
    <property type="match status" value="1"/>
</dbReference>
<name>A0A8E5MEF9_USTVR</name>
<dbReference type="GO" id="GO:0016298">
    <property type="term" value="F:lipase activity"/>
    <property type="evidence" value="ECO:0007669"/>
    <property type="project" value="InterPro"/>
</dbReference>
<dbReference type="PANTHER" id="PTHR13390:SF0">
    <property type="entry name" value="LIPID DROPLET-ASSOCIATED HYDROLASE"/>
    <property type="match status" value="1"/>
</dbReference>
<keyword evidence="6" id="KW-1185">Reference proteome</keyword>
<dbReference type="Proteomes" id="UP000027002">
    <property type="component" value="Chromosome 1"/>
</dbReference>
<organism evidence="5 6">
    <name type="scientific">Ustilaginoidea virens</name>
    <name type="common">Rice false smut fungus</name>
    <name type="synonym">Villosiclava virens</name>
    <dbReference type="NCBI Taxonomy" id="1159556"/>
    <lineage>
        <taxon>Eukaryota</taxon>
        <taxon>Fungi</taxon>
        <taxon>Dikarya</taxon>
        <taxon>Ascomycota</taxon>
        <taxon>Pezizomycotina</taxon>
        <taxon>Sordariomycetes</taxon>
        <taxon>Hypocreomycetidae</taxon>
        <taxon>Hypocreales</taxon>
        <taxon>Clavicipitaceae</taxon>
        <taxon>Ustilaginoidea</taxon>
    </lineage>
</organism>
<evidence type="ECO:0000313" key="5">
    <source>
        <dbReference type="EMBL" id="QUC16577.1"/>
    </source>
</evidence>
<dbReference type="Gene3D" id="3.40.50.1820">
    <property type="entry name" value="alpha/beta hydrolase"/>
    <property type="match status" value="1"/>
</dbReference>
<dbReference type="InterPro" id="IPR029058">
    <property type="entry name" value="AB_hydrolase_fold"/>
</dbReference>
<gene>
    <name evidence="5" type="ORF">UV8b_00818</name>
</gene>
<dbReference type="KEGG" id="uvi:66061596"/>
<keyword evidence="3" id="KW-0551">Lipid droplet</keyword>
<keyword evidence="4" id="KW-0378">Hydrolase</keyword>
<dbReference type="GO" id="GO:0019915">
    <property type="term" value="P:lipid storage"/>
    <property type="evidence" value="ECO:0007669"/>
    <property type="project" value="InterPro"/>
</dbReference>
<proteinExistence type="inferred from homology"/>
<evidence type="ECO:0000256" key="4">
    <source>
        <dbReference type="ARBA" id="ARBA00022801"/>
    </source>
</evidence>
<dbReference type="GO" id="GO:0005811">
    <property type="term" value="C:lipid droplet"/>
    <property type="evidence" value="ECO:0007669"/>
    <property type="project" value="UniProtKB-SubCell"/>
</dbReference>
<dbReference type="EMBL" id="CP072753">
    <property type="protein sequence ID" value="QUC16577.1"/>
    <property type="molecule type" value="Genomic_DNA"/>
</dbReference>
<dbReference type="InterPro" id="IPR019363">
    <property type="entry name" value="LDAH"/>
</dbReference>
<protein>
    <recommendedName>
        <fullName evidence="7">Lipid droplet-associated hydrolase</fullName>
    </recommendedName>
</protein>
<evidence type="ECO:0000313" key="6">
    <source>
        <dbReference type="Proteomes" id="UP000027002"/>
    </source>
</evidence>
<evidence type="ECO:0000256" key="2">
    <source>
        <dbReference type="ARBA" id="ARBA00008300"/>
    </source>
</evidence>
<dbReference type="AlphaFoldDB" id="A0A8E5MEF9"/>
<comment type="similarity">
    <text evidence="2">Belongs to the AB hydrolase superfamily. LDAH family.</text>
</comment>
<evidence type="ECO:0008006" key="7">
    <source>
        <dbReference type="Google" id="ProtNLM"/>
    </source>
</evidence>
<dbReference type="RefSeq" id="XP_042994250.1">
    <property type="nucleotide sequence ID" value="XM_043138316.1"/>
</dbReference>
<dbReference type="GeneID" id="66061596"/>
<dbReference type="SUPFAM" id="SSF53474">
    <property type="entry name" value="alpha/beta-Hydrolases"/>
    <property type="match status" value="1"/>
</dbReference>
<evidence type="ECO:0000256" key="1">
    <source>
        <dbReference type="ARBA" id="ARBA00004502"/>
    </source>
</evidence>
<dbReference type="OrthoDB" id="448051at2759"/>
<sequence>MLSCIWKPSEEVRGAKQRALVYFVCGNPGLIGFYVDFLDALRSLLDSSAAGATAYDLYGANLAGFCDDEHEPFGPDNPPLDVHAQVDATYRDVASRRVSSPGGGPDGGPADDKPYDLVILMGHSIGAYICVEIFHRHLRDASRAPHLRLRHGFLLFPTIASLAASQAGTRLNRLRGLPTVDAHFAAYAGALLGLLPQRALQWLVEKVLRFSPRAAGVTAEWLKSRDGVLQAFHMAKSELDDILEDTWEDALWEASGADDGTAGGSTTGPRAPRFFMFYGRQDHWVADHVRDEFIARRRRRARAGKKGMTSITVDEGNIAHAFCTREDTSWMVARKVNAWVAEIDGADGRCE</sequence>
<reference evidence="5" key="1">
    <citation type="submission" date="2020-03" db="EMBL/GenBank/DDBJ databases">
        <title>A mixture of massive structural variations and highly conserved coding sequences in Ustilaginoidea virens genome.</title>
        <authorList>
            <person name="Zhang K."/>
            <person name="Zhao Z."/>
            <person name="Zhang Z."/>
            <person name="Li Y."/>
            <person name="Hsiang T."/>
            <person name="Sun W."/>
        </authorList>
    </citation>
    <scope>NUCLEOTIDE SEQUENCE</scope>
    <source>
        <strain evidence="5">UV-8b</strain>
    </source>
</reference>
<accession>A0A8E5MEF9</accession>
<comment type="subcellular location">
    <subcellularLocation>
        <location evidence="1">Lipid droplet</location>
    </subcellularLocation>
</comment>
<evidence type="ECO:0000256" key="3">
    <source>
        <dbReference type="ARBA" id="ARBA00022677"/>
    </source>
</evidence>